<evidence type="ECO:0000256" key="1">
    <source>
        <dbReference type="ARBA" id="ARBA00001974"/>
    </source>
</evidence>
<dbReference type="InterPro" id="IPR051209">
    <property type="entry name" value="FAD-bind_Monooxygenase_sf"/>
</dbReference>
<proteinExistence type="inferred from homology"/>
<dbReference type="InterPro" id="IPR036188">
    <property type="entry name" value="FAD/NAD-bd_sf"/>
</dbReference>
<dbReference type="OrthoDB" id="74360at2759"/>
<dbReference type="Pfam" id="PF13450">
    <property type="entry name" value="NAD_binding_8"/>
    <property type="match status" value="1"/>
</dbReference>
<dbReference type="PANTHER" id="PTHR42877:SF11">
    <property type="entry name" value="MONOOXYGENASE, PUTATIVE (AFU_ORTHOLOGUE AFUA_6G13790)-RELATED"/>
    <property type="match status" value="1"/>
</dbReference>
<dbReference type="RefSeq" id="XP_016616175.1">
    <property type="nucleotide sequence ID" value="XM_016767383.1"/>
</dbReference>
<dbReference type="PANTHER" id="PTHR42877">
    <property type="entry name" value="L-ORNITHINE N(5)-MONOOXYGENASE-RELATED"/>
    <property type="match status" value="1"/>
</dbReference>
<protein>
    <recommendedName>
        <fullName evidence="5">FAD/NAD(P)-binding domain-containing protein</fullName>
    </recommendedName>
</protein>
<evidence type="ECO:0000313" key="4">
    <source>
        <dbReference type="Proteomes" id="UP000053789"/>
    </source>
</evidence>
<comment type="similarity">
    <text evidence="2">Belongs to the FAD-binding monooxygenase family.</text>
</comment>
<organism evidence="3 4">
    <name type="scientific">Cladophialophora bantiana (strain ATCC 10958 / CBS 173.52 / CDC B-1940 / NIH 8579)</name>
    <name type="common">Xylohypha bantiana</name>
    <dbReference type="NCBI Taxonomy" id="1442370"/>
    <lineage>
        <taxon>Eukaryota</taxon>
        <taxon>Fungi</taxon>
        <taxon>Dikarya</taxon>
        <taxon>Ascomycota</taxon>
        <taxon>Pezizomycotina</taxon>
        <taxon>Eurotiomycetes</taxon>
        <taxon>Chaetothyriomycetidae</taxon>
        <taxon>Chaetothyriales</taxon>
        <taxon>Herpotrichiellaceae</taxon>
        <taxon>Cladophialophora</taxon>
    </lineage>
</organism>
<comment type="cofactor">
    <cofactor evidence="1">
        <name>FAD</name>
        <dbReference type="ChEBI" id="CHEBI:57692"/>
    </cofactor>
</comment>
<evidence type="ECO:0000256" key="2">
    <source>
        <dbReference type="ARBA" id="ARBA00010139"/>
    </source>
</evidence>
<dbReference type="HOGENOM" id="CLU_006937_6_2_1"/>
<accession>A0A0D2EHL2</accession>
<reference evidence="3" key="1">
    <citation type="submission" date="2015-01" db="EMBL/GenBank/DDBJ databases">
        <title>The Genome Sequence of Cladophialophora bantiana CBS 173.52.</title>
        <authorList>
            <consortium name="The Broad Institute Genomics Platform"/>
            <person name="Cuomo C."/>
            <person name="de Hoog S."/>
            <person name="Gorbushina A."/>
            <person name="Stielow B."/>
            <person name="Teixiera M."/>
            <person name="Abouelleil A."/>
            <person name="Chapman S.B."/>
            <person name="Priest M."/>
            <person name="Young S.K."/>
            <person name="Wortman J."/>
            <person name="Nusbaum C."/>
            <person name="Birren B."/>
        </authorList>
    </citation>
    <scope>NUCLEOTIDE SEQUENCE [LARGE SCALE GENOMIC DNA]</scope>
    <source>
        <strain evidence="3">CBS 173.52</strain>
    </source>
</reference>
<dbReference type="VEuPathDB" id="FungiDB:Z519_09662"/>
<dbReference type="SUPFAM" id="SSF51905">
    <property type="entry name" value="FAD/NAD(P)-binding domain"/>
    <property type="match status" value="1"/>
</dbReference>
<dbReference type="Gene3D" id="3.50.50.60">
    <property type="entry name" value="FAD/NAD(P)-binding domain"/>
    <property type="match status" value="2"/>
</dbReference>
<dbReference type="Proteomes" id="UP000053789">
    <property type="component" value="Unassembled WGS sequence"/>
</dbReference>
<evidence type="ECO:0000313" key="3">
    <source>
        <dbReference type="EMBL" id="KIW89506.1"/>
    </source>
</evidence>
<dbReference type="GeneID" id="27702590"/>
<evidence type="ECO:0008006" key="5">
    <source>
        <dbReference type="Google" id="ProtNLM"/>
    </source>
</evidence>
<name>A0A0D2EHL2_CLAB1</name>
<keyword evidence="4" id="KW-1185">Reference proteome</keyword>
<sequence length="543" mass="62164">MASQYSPYCVPLNPNYLRKNRKLRVVCIGAGFAGITLAFKVAHELKLEDVISFQIYERQSHPGGTWFANHYPGLTCDVPIHVYTLPFNPKHDWKNFLATGPEIEEYILETTKKFDLERFMQFNTRVIEANFVEAIGKWNLTVESEGLISQDQCDILIGASGTQRDDSLDWKGKKVGVIGNGSSGIQVFRAMQPDAASITHYIRKPTWISMSYAHQFTPEGRNFTYSPEQVESFKNPENLFKYRKMIESFNNGLFMRLVFNETGKEAKRGFRAELERWMSDRLHGDPALVNRLKPSYQPWCRRLTPEDKYLEALQAPNAELVDSKIETVTEDGIRNCDGSFRPYDIIILATGFVNNRIPPWTMRGRGGVTLSERWKDNVDGYISVCAPDMPNYFSIGCGPNFPIANGPVLSAMGFVSNYILKWILKISSEDIKSVCVKTERVEAYNIYLQEILRRTAWNEDCDSWYKKGKIDEYRTGITAIYPGSMNHFREMLGELRGEDFDFIYNTNNPFNFIGNGLTKVDFDENGDLAAYLADTVKFDHFNP</sequence>
<gene>
    <name evidence="3" type="ORF">Z519_09662</name>
</gene>
<dbReference type="AlphaFoldDB" id="A0A0D2EHL2"/>
<dbReference type="EMBL" id="KN846995">
    <property type="protein sequence ID" value="KIW89506.1"/>
    <property type="molecule type" value="Genomic_DNA"/>
</dbReference>